<reference evidence="3" key="1">
    <citation type="submission" date="2020-07" db="EMBL/GenBank/DDBJ databases">
        <title>Pseudomonas chaetoceroseae sp. nov., a new member of the Pseudomonas oleovorans group isolated from a culture of Chaetoceros calcitrans.</title>
        <authorList>
            <person name="Girard L."/>
            <person name="Lood C."/>
            <person name="De Mot R."/>
            <person name="Baudart J."/>
        </authorList>
    </citation>
    <scope>NUCLEOTIDE SEQUENCE</scope>
    <source>
        <strain evidence="3">536</strain>
    </source>
</reference>
<keyword evidence="2" id="KW-0732">Signal</keyword>
<dbReference type="EMBL" id="JACFYX010000004">
    <property type="protein sequence ID" value="MBG0834608.1"/>
    <property type="molecule type" value="Genomic_DNA"/>
</dbReference>
<evidence type="ECO:0000313" key="3">
    <source>
        <dbReference type="EMBL" id="MBG0834608.1"/>
    </source>
</evidence>
<sequence length="106" mass="11416">MNIVRVSLFCVAAWLVNGAYAKDFSDSAGAIAKTAEFTLSNSPVWESRVAAQQEGSAELRTQPTRTVGAVGAVGDDAQWVRISDEGDTDTANREPRPANSTPRWVF</sequence>
<feature type="region of interest" description="Disordered" evidence="1">
    <location>
        <begin position="81"/>
        <end position="106"/>
    </location>
</feature>
<evidence type="ECO:0000313" key="4">
    <source>
        <dbReference type="Proteomes" id="UP000596932"/>
    </source>
</evidence>
<evidence type="ECO:0008006" key="5">
    <source>
        <dbReference type="Google" id="ProtNLM"/>
    </source>
</evidence>
<feature type="chain" id="PRO_5037553309" description="Autotransporter" evidence="2">
    <location>
        <begin position="22"/>
        <end position="106"/>
    </location>
</feature>
<feature type="signal peptide" evidence="2">
    <location>
        <begin position="1"/>
        <end position="21"/>
    </location>
</feature>
<organism evidence="3 4">
    <name type="scientific">Pseudomonas chaetocerotis</name>
    <dbReference type="NCBI Taxonomy" id="2758695"/>
    <lineage>
        <taxon>Bacteria</taxon>
        <taxon>Pseudomonadati</taxon>
        <taxon>Pseudomonadota</taxon>
        <taxon>Gammaproteobacteria</taxon>
        <taxon>Pseudomonadales</taxon>
        <taxon>Pseudomonadaceae</taxon>
        <taxon>Pseudomonas</taxon>
    </lineage>
</organism>
<evidence type="ECO:0000256" key="2">
    <source>
        <dbReference type="SAM" id="SignalP"/>
    </source>
</evidence>
<keyword evidence="4" id="KW-1185">Reference proteome</keyword>
<protein>
    <recommendedName>
        <fullName evidence="5">Autotransporter</fullName>
    </recommendedName>
</protein>
<dbReference type="AlphaFoldDB" id="A0A931D2C8"/>
<dbReference type="Proteomes" id="UP000596932">
    <property type="component" value="Unassembled WGS sequence"/>
</dbReference>
<name>A0A931D2C8_9PSED</name>
<comment type="caution">
    <text evidence="3">The sequence shown here is derived from an EMBL/GenBank/DDBJ whole genome shotgun (WGS) entry which is preliminary data.</text>
</comment>
<accession>A0A931D2C8</accession>
<evidence type="ECO:0000256" key="1">
    <source>
        <dbReference type="SAM" id="MobiDB-lite"/>
    </source>
</evidence>
<proteinExistence type="predicted"/>
<gene>
    <name evidence="3" type="ORF">H3221_05725</name>
</gene>
<dbReference type="RefSeq" id="WP_196474240.1">
    <property type="nucleotide sequence ID" value="NZ_JACFYX020000002.1"/>
</dbReference>